<dbReference type="InterPro" id="IPR000878">
    <property type="entry name" value="4pyrrol_Mease"/>
</dbReference>
<protein>
    <recommendedName>
        <fullName evidence="1">uroporphyrinogen-III C-methyltransferase</fullName>
        <ecNumber evidence="1">2.1.1.107</ecNumber>
    </recommendedName>
</protein>
<organism evidence="8 9">
    <name type="scientific">Clostridium neuense</name>
    <dbReference type="NCBI Taxonomy" id="1728934"/>
    <lineage>
        <taxon>Bacteria</taxon>
        <taxon>Bacillati</taxon>
        <taxon>Bacillota</taxon>
        <taxon>Clostridia</taxon>
        <taxon>Eubacteriales</taxon>
        <taxon>Clostridiaceae</taxon>
        <taxon>Clostridium</taxon>
    </lineage>
</organism>
<evidence type="ECO:0000313" key="8">
    <source>
        <dbReference type="EMBL" id="MFL0252411.1"/>
    </source>
</evidence>
<reference evidence="8 9" key="1">
    <citation type="submission" date="2024-11" db="EMBL/GenBank/DDBJ databases">
        <authorList>
            <person name="Heng Y.C."/>
            <person name="Lim A.C.H."/>
            <person name="Lee J.K.Y."/>
            <person name="Kittelmann S."/>
        </authorList>
    </citation>
    <scope>NUCLEOTIDE SEQUENCE [LARGE SCALE GENOMIC DNA]</scope>
    <source>
        <strain evidence="8 9">WILCCON 0114</strain>
    </source>
</reference>
<keyword evidence="5" id="KW-0627">Porphyrin biosynthesis</keyword>
<dbReference type="PANTHER" id="PTHR45790:SF3">
    <property type="entry name" value="S-ADENOSYL-L-METHIONINE-DEPENDENT UROPORPHYRINOGEN III METHYLTRANSFERASE, CHLOROPLASTIC"/>
    <property type="match status" value="1"/>
</dbReference>
<feature type="domain" description="Tetrapyrrole methylase" evidence="6">
    <location>
        <begin position="5"/>
        <end position="211"/>
    </location>
</feature>
<keyword evidence="9" id="KW-1185">Reference proteome</keyword>
<evidence type="ECO:0000256" key="2">
    <source>
        <dbReference type="ARBA" id="ARBA00022603"/>
    </source>
</evidence>
<evidence type="ECO:0000256" key="3">
    <source>
        <dbReference type="ARBA" id="ARBA00022679"/>
    </source>
</evidence>
<dbReference type="RefSeq" id="WP_406789067.1">
    <property type="nucleotide sequence ID" value="NZ_JBJIAA010000017.1"/>
</dbReference>
<dbReference type="EC" id="2.1.1.107" evidence="1"/>
<evidence type="ECO:0000256" key="5">
    <source>
        <dbReference type="ARBA" id="ARBA00023244"/>
    </source>
</evidence>
<name>A0ABW8TIM6_9CLOT</name>
<dbReference type="GO" id="GO:0032259">
    <property type="term" value="P:methylation"/>
    <property type="evidence" value="ECO:0007669"/>
    <property type="project" value="UniProtKB-KW"/>
</dbReference>
<dbReference type="SUPFAM" id="SSF69618">
    <property type="entry name" value="HemD-like"/>
    <property type="match status" value="1"/>
</dbReference>
<dbReference type="Pfam" id="PF02602">
    <property type="entry name" value="HEM4"/>
    <property type="match status" value="1"/>
</dbReference>
<dbReference type="Pfam" id="PF00590">
    <property type="entry name" value="TP_methylase"/>
    <property type="match status" value="1"/>
</dbReference>
<dbReference type="InterPro" id="IPR050161">
    <property type="entry name" value="Siro_Cobalamin_biosynth"/>
</dbReference>
<dbReference type="PANTHER" id="PTHR45790">
    <property type="entry name" value="SIROHEME SYNTHASE-RELATED"/>
    <property type="match status" value="1"/>
</dbReference>
<dbReference type="InterPro" id="IPR003043">
    <property type="entry name" value="Uropor_MeTrfase_CS"/>
</dbReference>
<feature type="domain" description="Tetrapyrrole biosynthesis uroporphyrinogen III synthase" evidence="7">
    <location>
        <begin position="265"/>
        <end position="481"/>
    </location>
</feature>
<dbReference type="InterPro" id="IPR006366">
    <property type="entry name" value="CobA/CysG_C"/>
</dbReference>
<dbReference type="CDD" id="cd06578">
    <property type="entry name" value="HemD"/>
    <property type="match status" value="1"/>
</dbReference>
<evidence type="ECO:0000259" key="7">
    <source>
        <dbReference type="Pfam" id="PF02602"/>
    </source>
</evidence>
<keyword evidence="3 8" id="KW-0808">Transferase</keyword>
<dbReference type="Gene3D" id="3.40.50.10090">
    <property type="match status" value="2"/>
</dbReference>
<evidence type="ECO:0000256" key="1">
    <source>
        <dbReference type="ARBA" id="ARBA00012162"/>
    </source>
</evidence>
<dbReference type="NCBIfam" id="TIGR01469">
    <property type="entry name" value="cobA_cysG_Cterm"/>
    <property type="match status" value="1"/>
</dbReference>
<dbReference type="Gene3D" id="3.30.950.10">
    <property type="entry name" value="Methyltransferase, Cobalt-precorrin-4 Transmethylase, Domain 2"/>
    <property type="match status" value="1"/>
</dbReference>
<gene>
    <name evidence="8" type="primary">cobA</name>
    <name evidence="8" type="ORF">ACJDT4_18535</name>
</gene>
<evidence type="ECO:0000259" key="6">
    <source>
        <dbReference type="Pfam" id="PF00590"/>
    </source>
</evidence>
<comment type="caution">
    <text evidence="8">The sequence shown here is derived from an EMBL/GenBank/DDBJ whole genome shotgun (WGS) entry which is preliminary data.</text>
</comment>
<dbReference type="InterPro" id="IPR003754">
    <property type="entry name" value="4pyrrol_synth_uPrphyn_synth"/>
</dbReference>
<proteinExistence type="predicted"/>
<dbReference type="GO" id="GO:0004851">
    <property type="term" value="F:uroporphyrin-III C-methyltransferase activity"/>
    <property type="evidence" value="ECO:0007669"/>
    <property type="project" value="UniProtKB-EC"/>
</dbReference>
<dbReference type="PROSITE" id="PS00839">
    <property type="entry name" value="SUMT_1"/>
    <property type="match status" value="1"/>
</dbReference>
<dbReference type="CDD" id="cd11642">
    <property type="entry name" value="SUMT"/>
    <property type="match status" value="1"/>
</dbReference>
<dbReference type="InterPro" id="IPR014777">
    <property type="entry name" value="4pyrrole_Mease_sub1"/>
</dbReference>
<keyword evidence="2 8" id="KW-0489">Methyltransferase</keyword>
<evidence type="ECO:0000256" key="4">
    <source>
        <dbReference type="ARBA" id="ARBA00022691"/>
    </source>
</evidence>
<sequence>MPKGKVYIIGAGPGDEELITVKAVRKLKECTAVLYDRLIGKEILKHLNETCKIYYCGKEPGCHYKTQNEINDMLVELAKEGNIVGRIKGGDPYIFGRGSEEALRFSKEGIEFEVLSGITSPVAVLNYAGIPVTHRNISRSFHVFTAKTADDYAINFKAAAELQGTLIFLMGFEKLKEITEGLIENGMNALTPCAVVMRGTTSFQKKAVGKLLNISEKCKLNGIKSPCIIVVGEVVNFSEELNWYEKKPLFGRNICITRAKKQSKEMHEKLLDLGAEVTEINSIEIKNTAENLKAYIKNLQDYDYIVLTSVNAVEILFDYLSSQAYDIRKIKAEFAVIGNATKEALKKRGILAKIVSRKHNGHDLFDELKKVISKDKSVFIPRSKNSREYIKVELEKLGVKVDECFIYETVPGEIYNKNAFDDVDTVIFTSPSTVRNMISMVGIEKIKSKKIIAIGHITGSELEKVGAQYSIPNECSTEGIIKECLINE</sequence>
<dbReference type="Gene3D" id="3.40.1010.10">
    <property type="entry name" value="Cobalt-precorrin-4 Transmethylase, Domain 1"/>
    <property type="match status" value="1"/>
</dbReference>
<dbReference type="NCBIfam" id="NF004790">
    <property type="entry name" value="PRK06136.1"/>
    <property type="match status" value="1"/>
</dbReference>
<dbReference type="InterPro" id="IPR036108">
    <property type="entry name" value="4pyrrol_syn_uPrphyn_synt_sf"/>
</dbReference>
<keyword evidence="4" id="KW-0949">S-adenosyl-L-methionine</keyword>
<dbReference type="EMBL" id="JBJIAA010000017">
    <property type="protein sequence ID" value="MFL0252411.1"/>
    <property type="molecule type" value="Genomic_DNA"/>
</dbReference>
<dbReference type="InterPro" id="IPR035996">
    <property type="entry name" value="4pyrrol_Methylase_sf"/>
</dbReference>
<dbReference type="InterPro" id="IPR014776">
    <property type="entry name" value="4pyrrole_Mease_sub2"/>
</dbReference>
<evidence type="ECO:0000313" key="9">
    <source>
        <dbReference type="Proteomes" id="UP001623592"/>
    </source>
</evidence>
<accession>A0ABW8TIM6</accession>
<dbReference type="Proteomes" id="UP001623592">
    <property type="component" value="Unassembled WGS sequence"/>
</dbReference>
<dbReference type="SUPFAM" id="SSF53790">
    <property type="entry name" value="Tetrapyrrole methylase"/>
    <property type="match status" value="1"/>
</dbReference>